<name>A0AAV5K3U4_9ROSI</name>
<dbReference type="EMBL" id="BPVZ01000058">
    <property type="protein sequence ID" value="GKV21649.1"/>
    <property type="molecule type" value="Genomic_DNA"/>
</dbReference>
<evidence type="ECO:0000313" key="1">
    <source>
        <dbReference type="EMBL" id="GKV21649.1"/>
    </source>
</evidence>
<evidence type="ECO:0000313" key="2">
    <source>
        <dbReference type="Proteomes" id="UP001054252"/>
    </source>
</evidence>
<proteinExistence type="predicted"/>
<sequence>MSLSTPLPVSPSLPDSHLTFLRLQPFLITSMHLFSGIFDV</sequence>
<dbReference type="AlphaFoldDB" id="A0AAV5K3U4"/>
<accession>A0AAV5K3U4</accession>
<comment type="caution">
    <text evidence="1">The sequence shown here is derived from an EMBL/GenBank/DDBJ whole genome shotgun (WGS) entry which is preliminary data.</text>
</comment>
<organism evidence="1 2">
    <name type="scientific">Rubroshorea leprosula</name>
    <dbReference type="NCBI Taxonomy" id="152421"/>
    <lineage>
        <taxon>Eukaryota</taxon>
        <taxon>Viridiplantae</taxon>
        <taxon>Streptophyta</taxon>
        <taxon>Embryophyta</taxon>
        <taxon>Tracheophyta</taxon>
        <taxon>Spermatophyta</taxon>
        <taxon>Magnoliopsida</taxon>
        <taxon>eudicotyledons</taxon>
        <taxon>Gunneridae</taxon>
        <taxon>Pentapetalae</taxon>
        <taxon>rosids</taxon>
        <taxon>malvids</taxon>
        <taxon>Malvales</taxon>
        <taxon>Dipterocarpaceae</taxon>
        <taxon>Rubroshorea</taxon>
    </lineage>
</organism>
<dbReference type="Proteomes" id="UP001054252">
    <property type="component" value="Unassembled WGS sequence"/>
</dbReference>
<gene>
    <name evidence="1" type="ORF">SLEP1_g31607</name>
</gene>
<protein>
    <submittedName>
        <fullName evidence="1">Uncharacterized protein</fullName>
    </submittedName>
</protein>
<keyword evidence="2" id="KW-1185">Reference proteome</keyword>
<reference evidence="1 2" key="1">
    <citation type="journal article" date="2021" name="Commun. Biol.">
        <title>The genome of Shorea leprosula (Dipterocarpaceae) highlights the ecological relevance of drought in aseasonal tropical rainforests.</title>
        <authorList>
            <person name="Ng K.K.S."/>
            <person name="Kobayashi M.J."/>
            <person name="Fawcett J.A."/>
            <person name="Hatakeyama M."/>
            <person name="Paape T."/>
            <person name="Ng C.H."/>
            <person name="Ang C.C."/>
            <person name="Tnah L.H."/>
            <person name="Lee C.T."/>
            <person name="Nishiyama T."/>
            <person name="Sese J."/>
            <person name="O'Brien M.J."/>
            <person name="Copetti D."/>
            <person name="Mohd Noor M.I."/>
            <person name="Ong R.C."/>
            <person name="Putra M."/>
            <person name="Sireger I.Z."/>
            <person name="Indrioko S."/>
            <person name="Kosugi Y."/>
            <person name="Izuno A."/>
            <person name="Isagi Y."/>
            <person name="Lee S.L."/>
            <person name="Shimizu K.K."/>
        </authorList>
    </citation>
    <scope>NUCLEOTIDE SEQUENCE [LARGE SCALE GENOMIC DNA]</scope>
    <source>
        <strain evidence="1">214</strain>
    </source>
</reference>